<reference evidence="1" key="1">
    <citation type="submission" date="2021-02" db="EMBL/GenBank/DDBJ databases">
        <authorList>
            <person name="Nowell W R."/>
        </authorList>
    </citation>
    <scope>NUCLEOTIDE SEQUENCE</scope>
</reference>
<feature type="non-terminal residue" evidence="1">
    <location>
        <position position="1"/>
    </location>
</feature>
<comment type="caution">
    <text evidence="1">The sequence shown here is derived from an EMBL/GenBank/DDBJ whole genome shotgun (WGS) entry which is preliminary data.</text>
</comment>
<name>A0A8S3HAM2_9BILA</name>
<dbReference type="EMBL" id="CAJOBH010286991">
    <property type="protein sequence ID" value="CAF5176461.1"/>
    <property type="molecule type" value="Genomic_DNA"/>
</dbReference>
<protein>
    <submittedName>
        <fullName evidence="1">Uncharacterized protein</fullName>
    </submittedName>
</protein>
<evidence type="ECO:0000313" key="1">
    <source>
        <dbReference type="EMBL" id="CAF5176461.1"/>
    </source>
</evidence>
<proteinExistence type="predicted"/>
<accession>A0A8S3HAM2</accession>
<dbReference type="Proteomes" id="UP000681967">
    <property type="component" value="Unassembled WGS sequence"/>
</dbReference>
<sequence length="101" mass="11990">NRTRFRVEIYDGKFDVMPLLANITFNRGIESLSSYSNELLVRLCHSCDNVRSRSCWNQSDRIELYVVNDIGKYSFVIKKTRYVITEIKTYVSDQRFIYAFV</sequence>
<dbReference type="AlphaFoldDB" id="A0A8S3HAM2"/>
<evidence type="ECO:0000313" key="2">
    <source>
        <dbReference type="Proteomes" id="UP000681967"/>
    </source>
</evidence>
<organism evidence="1 2">
    <name type="scientific">Rotaria magnacalcarata</name>
    <dbReference type="NCBI Taxonomy" id="392030"/>
    <lineage>
        <taxon>Eukaryota</taxon>
        <taxon>Metazoa</taxon>
        <taxon>Spiralia</taxon>
        <taxon>Gnathifera</taxon>
        <taxon>Rotifera</taxon>
        <taxon>Eurotatoria</taxon>
        <taxon>Bdelloidea</taxon>
        <taxon>Philodinida</taxon>
        <taxon>Philodinidae</taxon>
        <taxon>Rotaria</taxon>
    </lineage>
</organism>
<gene>
    <name evidence="1" type="ORF">BYL167_LOCUS78282</name>
</gene>